<dbReference type="Proteomes" id="UP000238479">
    <property type="component" value="Chromosome 5"/>
</dbReference>
<dbReference type="Gramene" id="PRQ35248">
    <property type="protein sequence ID" value="PRQ35248"/>
    <property type="gene ID" value="RchiOBHm_Chr5g0077931"/>
</dbReference>
<dbReference type="InterPro" id="IPR001360">
    <property type="entry name" value="Glyco_hydro_1"/>
</dbReference>
<dbReference type="SUPFAM" id="SSF51445">
    <property type="entry name" value="(Trans)glycosidases"/>
    <property type="match status" value="1"/>
</dbReference>
<dbReference type="GO" id="GO:0050535">
    <property type="term" value="F:beta-primeverosidase activity"/>
    <property type="evidence" value="ECO:0007669"/>
    <property type="project" value="UniProtKB-EC"/>
</dbReference>
<accession>A0A2P6QM52</accession>
<protein>
    <submittedName>
        <fullName evidence="5">Putative beta-primeverosidase</fullName>
        <ecNumber evidence="5">3.2.1.149</ecNumber>
    </submittedName>
</protein>
<comment type="similarity">
    <text evidence="1 4">Belongs to the glycosyl hydrolase 1 family.</text>
</comment>
<keyword evidence="6" id="KW-1185">Reference proteome</keyword>
<evidence type="ECO:0000256" key="3">
    <source>
        <dbReference type="ARBA" id="ARBA00023295"/>
    </source>
</evidence>
<proteinExistence type="inferred from homology"/>
<organism evidence="5 6">
    <name type="scientific">Rosa chinensis</name>
    <name type="common">China rose</name>
    <dbReference type="NCBI Taxonomy" id="74649"/>
    <lineage>
        <taxon>Eukaryota</taxon>
        <taxon>Viridiplantae</taxon>
        <taxon>Streptophyta</taxon>
        <taxon>Embryophyta</taxon>
        <taxon>Tracheophyta</taxon>
        <taxon>Spermatophyta</taxon>
        <taxon>Magnoliopsida</taxon>
        <taxon>eudicotyledons</taxon>
        <taxon>Gunneridae</taxon>
        <taxon>Pentapetalae</taxon>
        <taxon>rosids</taxon>
        <taxon>fabids</taxon>
        <taxon>Rosales</taxon>
        <taxon>Rosaceae</taxon>
        <taxon>Rosoideae</taxon>
        <taxon>Rosoideae incertae sedis</taxon>
        <taxon>Rosa</taxon>
    </lineage>
</organism>
<reference evidence="5 6" key="1">
    <citation type="journal article" date="2018" name="Nat. Genet.">
        <title>The Rosa genome provides new insights in the design of modern roses.</title>
        <authorList>
            <person name="Bendahmane M."/>
        </authorList>
    </citation>
    <scope>NUCLEOTIDE SEQUENCE [LARGE SCALE GENOMIC DNA]</scope>
    <source>
        <strain evidence="6">cv. Old Blush</strain>
    </source>
</reference>
<gene>
    <name evidence="5" type="ORF">RchiOBHm_Chr5g0077931</name>
</gene>
<dbReference type="GO" id="GO:0008422">
    <property type="term" value="F:beta-glucosidase activity"/>
    <property type="evidence" value="ECO:0007669"/>
    <property type="project" value="TreeGrafter"/>
</dbReference>
<keyword evidence="3 5" id="KW-0326">Glycosidase</keyword>
<dbReference type="Gene3D" id="3.20.20.80">
    <property type="entry name" value="Glycosidases"/>
    <property type="match status" value="2"/>
</dbReference>
<comment type="caution">
    <text evidence="5">The sequence shown here is derived from an EMBL/GenBank/DDBJ whole genome shotgun (WGS) entry which is preliminary data.</text>
</comment>
<evidence type="ECO:0000256" key="4">
    <source>
        <dbReference type="RuleBase" id="RU003690"/>
    </source>
</evidence>
<dbReference type="AlphaFoldDB" id="A0A2P6QM52"/>
<dbReference type="InterPro" id="IPR017853">
    <property type="entry name" value="GH"/>
</dbReference>
<dbReference type="STRING" id="74649.A0A2P6QM52"/>
<name>A0A2P6QM52_ROSCH</name>
<evidence type="ECO:0000256" key="1">
    <source>
        <dbReference type="ARBA" id="ARBA00010838"/>
    </source>
</evidence>
<evidence type="ECO:0000256" key="2">
    <source>
        <dbReference type="ARBA" id="ARBA00022801"/>
    </source>
</evidence>
<dbReference type="PANTHER" id="PTHR10353">
    <property type="entry name" value="GLYCOSYL HYDROLASE"/>
    <property type="match status" value="1"/>
</dbReference>
<sequence length="230" mass="25961">MKNMGFEFSLSLSRLLPNKTFKSITSPPCLRPFVTLFHWDLPQALEGEYDGFLSPQIVYASRNLVIELRTGTSPGTTYANGGYVIGTFAPCQSFEWHCTSGNSGTEPYFVSHYQLLAHAAAVKLYKEKYREMWVGGGSWETEEVGGFGEMYRDGLESKPIQPNPCAALVIAITILSHWFVPFSDAKHHEEAAIRALDFMFGWYVTIFKYQLIKVCAHTFHIPCGIWKVLV</sequence>
<evidence type="ECO:0000313" key="5">
    <source>
        <dbReference type="EMBL" id="PRQ35248.1"/>
    </source>
</evidence>
<dbReference type="EMBL" id="PDCK01000043">
    <property type="protein sequence ID" value="PRQ35248.1"/>
    <property type="molecule type" value="Genomic_DNA"/>
</dbReference>
<dbReference type="GO" id="GO:0005975">
    <property type="term" value="P:carbohydrate metabolic process"/>
    <property type="evidence" value="ECO:0007669"/>
    <property type="project" value="InterPro"/>
</dbReference>
<dbReference type="EC" id="3.2.1.149" evidence="5"/>
<evidence type="ECO:0000313" key="6">
    <source>
        <dbReference type="Proteomes" id="UP000238479"/>
    </source>
</evidence>
<keyword evidence="2 5" id="KW-0378">Hydrolase</keyword>
<dbReference type="PANTHER" id="PTHR10353:SF137">
    <property type="entry name" value="MYROSINASE 3-RELATED"/>
    <property type="match status" value="1"/>
</dbReference>
<dbReference type="Pfam" id="PF00232">
    <property type="entry name" value="Glyco_hydro_1"/>
    <property type="match status" value="1"/>
</dbReference>